<evidence type="ECO:0000313" key="2">
    <source>
        <dbReference type="Proteomes" id="UP001164929"/>
    </source>
</evidence>
<gene>
    <name evidence="1" type="ORF">NC653_021632</name>
</gene>
<keyword evidence="2" id="KW-1185">Reference proteome</keyword>
<accession>A0AAD6MQ14</accession>
<proteinExistence type="predicted"/>
<dbReference type="Proteomes" id="UP001164929">
    <property type="component" value="Chromosome 8"/>
</dbReference>
<protein>
    <submittedName>
        <fullName evidence="1">Uncharacterized protein</fullName>
    </submittedName>
</protein>
<dbReference type="EMBL" id="JAQIZT010000008">
    <property type="protein sequence ID" value="KAJ6988770.1"/>
    <property type="molecule type" value="Genomic_DNA"/>
</dbReference>
<name>A0AAD6MQ14_9ROSI</name>
<evidence type="ECO:0000313" key="1">
    <source>
        <dbReference type="EMBL" id="KAJ6988770.1"/>
    </source>
</evidence>
<sequence length="66" mass="7681">MTTEVCRVVGLPNYKQAKKSVLPFLCYLQMMNRPDFLQYPLRFPSRLEISSKNESTGATKRDGRRI</sequence>
<reference evidence="1" key="1">
    <citation type="journal article" date="2023" name="Mol. Ecol. Resour.">
        <title>Chromosome-level genome assembly of a triploid poplar Populus alba 'Berolinensis'.</title>
        <authorList>
            <person name="Chen S."/>
            <person name="Yu Y."/>
            <person name="Wang X."/>
            <person name="Wang S."/>
            <person name="Zhang T."/>
            <person name="Zhou Y."/>
            <person name="He R."/>
            <person name="Meng N."/>
            <person name="Wang Y."/>
            <person name="Liu W."/>
            <person name="Liu Z."/>
            <person name="Liu J."/>
            <person name="Guo Q."/>
            <person name="Huang H."/>
            <person name="Sederoff R.R."/>
            <person name="Wang G."/>
            <person name="Qu G."/>
            <person name="Chen S."/>
        </authorList>
    </citation>
    <scope>NUCLEOTIDE SEQUENCE</scope>
    <source>
        <strain evidence="1">SC-2020</strain>
    </source>
</reference>
<organism evidence="1 2">
    <name type="scientific">Populus alba x Populus x berolinensis</name>
    <dbReference type="NCBI Taxonomy" id="444605"/>
    <lineage>
        <taxon>Eukaryota</taxon>
        <taxon>Viridiplantae</taxon>
        <taxon>Streptophyta</taxon>
        <taxon>Embryophyta</taxon>
        <taxon>Tracheophyta</taxon>
        <taxon>Spermatophyta</taxon>
        <taxon>Magnoliopsida</taxon>
        <taxon>eudicotyledons</taxon>
        <taxon>Gunneridae</taxon>
        <taxon>Pentapetalae</taxon>
        <taxon>rosids</taxon>
        <taxon>fabids</taxon>
        <taxon>Malpighiales</taxon>
        <taxon>Salicaceae</taxon>
        <taxon>Saliceae</taxon>
        <taxon>Populus</taxon>
    </lineage>
</organism>
<comment type="caution">
    <text evidence="1">The sequence shown here is derived from an EMBL/GenBank/DDBJ whole genome shotgun (WGS) entry which is preliminary data.</text>
</comment>
<dbReference type="AlphaFoldDB" id="A0AAD6MQ14"/>